<comment type="caution">
    <text evidence="6">The sequence shown here is derived from an EMBL/GenBank/DDBJ whole genome shotgun (WGS) entry which is preliminary data.</text>
</comment>
<protein>
    <recommendedName>
        <fullName evidence="1">peptide-methionine (S)-S-oxide reductase</fullName>
        <ecNumber evidence="1">1.8.4.11</ecNumber>
    </recommendedName>
</protein>
<evidence type="ECO:0000313" key="6">
    <source>
        <dbReference type="EMBL" id="RDV16737.1"/>
    </source>
</evidence>
<evidence type="ECO:0000256" key="2">
    <source>
        <dbReference type="ARBA" id="ARBA00023002"/>
    </source>
</evidence>
<comment type="catalytic activity">
    <reaction evidence="3">
        <text>L-methionyl-[protein] + [thioredoxin]-disulfide + H2O = L-methionyl-(S)-S-oxide-[protein] + [thioredoxin]-dithiol</text>
        <dbReference type="Rhea" id="RHEA:14217"/>
        <dbReference type="Rhea" id="RHEA-COMP:10698"/>
        <dbReference type="Rhea" id="RHEA-COMP:10700"/>
        <dbReference type="Rhea" id="RHEA-COMP:12313"/>
        <dbReference type="Rhea" id="RHEA-COMP:12315"/>
        <dbReference type="ChEBI" id="CHEBI:15377"/>
        <dbReference type="ChEBI" id="CHEBI:16044"/>
        <dbReference type="ChEBI" id="CHEBI:29950"/>
        <dbReference type="ChEBI" id="CHEBI:44120"/>
        <dbReference type="ChEBI" id="CHEBI:50058"/>
        <dbReference type="EC" id="1.8.4.11"/>
    </reaction>
</comment>
<dbReference type="Gene3D" id="3.30.1060.10">
    <property type="entry name" value="Peptide methionine sulphoxide reductase MsrA"/>
    <property type="match status" value="1"/>
</dbReference>
<keyword evidence="7" id="KW-1185">Reference proteome</keyword>
<dbReference type="RefSeq" id="WP_115564011.1">
    <property type="nucleotide sequence ID" value="NZ_QRGR01000003.1"/>
</dbReference>
<dbReference type="Proteomes" id="UP000256708">
    <property type="component" value="Unassembled WGS sequence"/>
</dbReference>
<dbReference type="OrthoDB" id="4174719at2"/>
<dbReference type="PANTHER" id="PTHR43774">
    <property type="entry name" value="PEPTIDE METHIONINE SULFOXIDE REDUCTASE"/>
    <property type="match status" value="1"/>
</dbReference>
<dbReference type="EMBL" id="QRGR01000003">
    <property type="protein sequence ID" value="RDV16737.1"/>
    <property type="molecule type" value="Genomic_DNA"/>
</dbReference>
<dbReference type="GO" id="GO:0008113">
    <property type="term" value="F:peptide-methionine (S)-S-oxide reductase activity"/>
    <property type="evidence" value="ECO:0007669"/>
    <property type="project" value="UniProtKB-EC"/>
</dbReference>
<dbReference type="Pfam" id="PF01625">
    <property type="entry name" value="PMSR"/>
    <property type="match status" value="1"/>
</dbReference>
<gene>
    <name evidence="6" type="ORF">DXT99_02845</name>
</gene>
<evidence type="ECO:0000313" key="7">
    <source>
        <dbReference type="Proteomes" id="UP000256708"/>
    </source>
</evidence>
<dbReference type="InterPro" id="IPR036509">
    <property type="entry name" value="Met_Sox_Rdtase_MsrA_sf"/>
</dbReference>
<evidence type="ECO:0000256" key="4">
    <source>
        <dbReference type="ARBA" id="ARBA00048782"/>
    </source>
</evidence>
<evidence type="ECO:0000256" key="3">
    <source>
        <dbReference type="ARBA" id="ARBA00047806"/>
    </source>
</evidence>
<accession>A0A3D8LH84</accession>
<dbReference type="PROSITE" id="PS51257">
    <property type="entry name" value="PROKAR_LIPOPROTEIN"/>
    <property type="match status" value="1"/>
</dbReference>
<sequence>MPDKRLIKPPLDLAAPEQTVMATFSMGCFWSPDALFGSVEAVVRTRVGYAGGTSANPTYWTLADHIETLQLEYDPAKTNYSELLQLFFSSHKATRAPWKRQYMSAMFYHNPEQEQQARQAKAHLMKTTGEKVFTEIYPFEKFYLAEDRHQKYKLQRLPALLEEFLEMYPTITDLTHSTAAARINGYLYGYGNLQNLAHEIDRFGLSPAGQKILFDNAKARRTIRCSS</sequence>
<organism evidence="6 7">
    <name type="scientific">Pontibacter diazotrophicus</name>
    <dbReference type="NCBI Taxonomy" id="1400979"/>
    <lineage>
        <taxon>Bacteria</taxon>
        <taxon>Pseudomonadati</taxon>
        <taxon>Bacteroidota</taxon>
        <taxon>Cytophagia</taxon>
        <taxon>Cytophagales</taxon>
        <taxon>Hymenobacteraceae</taxon>
        <taxon>Pontibacter</taxon>
    </lineage>
</organism>
<feature type="domain" description="Peptide methionine sulphoxide reductase MsrA" evidence="5">
    <location>
        <begin position="22"/>
        <end position="154"/>
    </location>
</feature>
<dbReference type="InterPro" id="IPR002569">
    <property type="entry name" value="Met_Sox_Rdtase_MsrA_dom"/>
</dbReference>
<evidence type="ECO:0000256" key="1">
    <source>
        <dbReference type="ARBA" id="ARBA00012502"/>
    </source>
</evidence>
<name>A0A3D8LH84_9BACT</name>
<dbReference type="AlphaFoldDB" id="A0A3D8LH84"/>
<keyword evidence="2" id="KW-0560">Oxidoreductase</keyword>
<dbReference type="EC" id="1.8.4.11" evidence="1"/>
<comment type="catalytic activity">
    <reaction evidence="4">
        <text>[thioredoxin]-disulfide + L-methionine + H2O = L-methionine (S)-S-oxide + [thioredoxin]-dithiol</text>
        <dbReference type="Rhea" id="RHEA:19993"/>
        <dbReference type="Rhea" id="RHEA-COMP:10698"/>
        <dbReference type="Rhea" id="RHEA-COMP:10700"/>
        <dbReference type="ChEBI" id="CHEBI:15377"/>
        <dbReference type="ChEBI" id="CHEBI:29950"/>
        <dbReference type="ChEBI" id="CHEBI:50058"/>
        <dbReference type="ChEBI" id="CHEBI:57844"/>
        <dbReference type="ChEBI" id="CHEBI:58772"/>
        <dbReference type="EC" id="1.8.4.11"/>
    </reaction>
</comment>
<dbReference type="SUPFAM" id="SSF55068">
    <property type="entry name" value="Peptide methionine sulfoxide reductase"/>
    <property type="match status" value="1"/>
</dbReference>
<dbReference type="PANTHER" id="PTHR43774:SF1">
    <property type="entry name" value="PEPTIDE METHIONINE SULFOXIDE REDUCTASE MSRA 2"/>
    <property type="match status" value="1"/>
</dbReference>
<evidence type="ECO:0000259" key="5">
    <source>
        <dbReference type="Pfam" id="PF01625"/>
    </source>
</evidence>
<proteinExistence type="predicted"/>
<reference evidence="7" key="1">
    <citation type="submission" date="2018-08" db="EMBL/GenBank/DDBJ databases">
        <authorList>
            <person name="Liu Z.-W."/>
            <person name="Du Z.-J."/>
        </authorList>
    </citation>
    <scope>NUCLEOTIDE SEQUENCE [LARGE SCALE GENOMIC DNA]</scope>
    <source>
        <strain evidence="7">H4X</strain>
    </source>
</reference>